<dbReference type="InterPro" id="IPR036116">
    <property type="entry name" value="FN3_sf"/>
</dbReference>
<reference evidence="9 10" key="1">
    <citation type="submission" date="2020-08" db="EMBL/GenBank/DDBJ databases">
        <authorList>
            <person name="Liu C."/>
            <person name="Sun Q."/>
        </authorList>
    </citation>
    <scope>NUCLEOTIDE SEQUENCE [LARGE SCALE GENOMIC DNA]</scope>
    <source>
        <strain evidence="9 10">N22</strain>
    </source>
</reference>
<proteinExistence type="predicted"/>
<dbReference type="Gene3D" id="2.60.40.4130">
    <property type="match status" value="1"/>
</dbReference>
<evidence type="ECO:0000256" key="5">
    <source>
        <dbReference type="SAM" id="SignalP"/>
    </source>
</evidence>
<dbReference type="InterPro" id="IPR003961">
    <property type="entry name" value="FN3_dom"/>
</dbReference>
<evidence type="ECO:0000256" key="4">
    <source>
        <dbReference type="SAM" id="MobiDB-lite"/>
    </source>
</evidence>
<dbReference type="InterPro" id="IPR008979">
    <property type="entry name" value="Galactose-bd-like_sf"/>
</dbReference>
<dbReference type="PROSITE" id="PS00018">
    <property type="entry name" value="EF_HAND_1"/>
    <property type="match status" value="1"/>
</dbReference>
<keyword evidence="10" id="KW-1185">Reference proteome</keyword>
<comment type="caution">
    <text evidence="9">The sequence shown here is derived from an EMBL/GenBank/DDBJ whole genome shotgun (WGS) entry which is preliminary data.</text>
</comment>
<feature type="domain" description="Peptidase M60" evidence="8">
    <location>
        <begin position="870"/>
        <end position="1239"/>
    </location>
</feature>
<dbReference type="SUPFAM" id="SSF63446">
    <property type="entry name" value="Type I dockerin domain"/>
    <property type="match status" value="1"/>
</dbReference>
<evidence type="ECO:0000313" key="9">
    <source>
        <dbReference type="EMBL" id="MBC2889225.1"/>
    </source>
</evidence>
<feature type="compositionally biased region" description="Acidic residues" evidence="4">
    <location>
        <begin position="61"/>
        <end position="72"/>
    </location>
</feature>
<dbReference type="Gene3D" id="2.60.40.10">
    <property type="entry name" value="Immunoglobulins"/>
    <property type="match status" value="2"/>
</dbReference>
<evidence type="ECO:0000256" key="3">
    <source>
        <dbReference type="ARBA" id="ARBA00023295"/>
    </source>
</evidence>
<dbReference type="EMBL" id="JACMSE010000004">
    <property type="protein sequence ID" value="MBC2889225.1"/>
    <property type="molecule type" value="Genomic_DNA"/>
</dbReference>
<sequence length="1770" mass="186444">MKRSPRVLSAALAVVLASSLCTVPAYAADGDDPQPGEIQEPTAPSEESETPAFQPASLPSPDDEAAPIDDEAPTAPVQAGSVRATLIEGRTAVLDAAADGETAPSASYAVLLAGPDGYSRTGTAELSAADPQGTVRFDDLADGVYELTVSAPGFLSYRQQIEVKADAVSLELRTGDLLVNPQTAHPGVMLSGDATGDGVIDSADAAAIVDVLESSAYESSCDMDGDGSVTLADLQIAAANIGKGQIDATLARSVSAAAVKAGVNDGIKASSDPAELLAGASPVTFESQNPITESNPVVVDFDLAPNGDAAPLVDGMVISVPPQSEGAVEQGAVRVEFADGSYEDVAIAKPDSRAAFFRSRAAAPTATIGKDGTIVIDLGGQIAVKKVTLTITKTSGGANLAEISKVEFLNDMAERIPEPDMSVPENLQAEPGSKKFAVSWDKAANVTGYELSISANGTEEVKRTTAVSLTVTSFGGKKIANGTEFAIKVRSVNGDWRSPWSTEAKVTPKTTSKPDAPEGLKVVGAYRSLSVSWKNMEDTDSYNLFYREKADEGGAYTRIGGIASASYQVTGLKDDTEYQVYVTGVNEIGESGASLAATARTTNVNPAQLPEYRLVNTKNAEGAYLSHIASATYGRGSMVDSPLDAASGTAKSAFGLFDDNYGSYLQVNDWDEGGYYPGSNKGVTVEFDEPQTLGMISFAEVQDGVPFGKVNVSYVDEADAWKTVDAAVQMRTGQNGRKYALAKLAEPVTTGKVKVATGRAWWAPNVVIAEMRFHAYDSLEADIMALYADDLHLELKDSVTVEGIDALQRRLDAPDEVSGEFHPYRTALQTELDSARKLLATEGLEGTVRVHNAISAKRDSSRSLGIGGLNAWQPLGAVAAAGDEIVVYAGAAGKATGSSAPLRLVLSQQHAEGGATKVLATLKAGRNEVTIPQLSTLDFEKGGQLYVEYTGDSNADDWGVRVSGASATPSLDLYHVDDPTERLARTTAYVQALEAYVPQLEARHDEAHAGGDNAAVQYAYDAQNCVLNATDVLLDQMMYSVPAQQILAGLGEGSTDARARKLLSSLDAMDQMMELFYQRKGLASSFADGTPAAVVTANSLPSQHLNIRYTRMGAGAFMYAAGNHIGIEWGSVPGLAKANPAVFDESGAKASGNLFGWGIAHEIGHNINQSQYAYAEVTNNYFAQLARTIDTYGSEGSPYGSTRFSYNDVYQRVTSGDEGRTGSVFTQLAMYWQLALAYDLGEPYQLYGTYQEAFENSFFARVDSYARRPGTAPAPDGVALVLDGGESQNIMRLASAAAERDLTEFFERWGIAADATTAAYVRQFPAEERAICYANDDARGWARAHEDVGAVAGKDVVKASVEASGSEVVLTLGAEASAGDSVLGYEIARITYAGGQPQREVVGFSTDGTYEDDASSLGNRAVAYEVAAVDKFLNRSASTTLDAVKLSGDGLQDKAGWTVDTNMVSAQDAVPPATDDDPDAPEPQPASALVVDGDASTVFTGTSAEGDPYLTIDMGKPTQVTAVRYTLKGEGAALGAYRIETSLDGETYTVIKEGSLQLGDDGAATLYFDNGEDPWVCTYDARYLRITGTGQEGKELSVGEIDVFGPSGDNVELLDADGVPAIGILKSDFVYQQAMEGQAARSIPKGTLVFTGSYKGNPAYNVVVLYDADGNVVGGADTAGNLVANQIILAPDPGDALLGETSEGRWVYWIEPAALEKMRLPKQVRAELYRVDDALTNEGQRLTSDSLLASVPDTLPDIEFNGAASAPSNH</sequence>
<evidence type="ECO:0000259" key="7">
    <source>
        <dbReference type="PROSITE" id="PS50853"/>
    </source>
</evidence>
<dbReference type="Proteomes" id="UP000587396">
    <property type="component" value="Unassembled WGS sequence"/>
</dbReference>
<dbReference type="Pfam" id="PF00041">
    <property type="entry name" value="fn3"/>
    <property type="match status" value="2"/>
</dbReference>
<dbReference type="PROSITE" id="PS50853">
    <property type="entry name" value="FN3"/>
    <property type="match status" value="2"/>
</dbReference>
<dbReference type="InterPro" id="IPR002105">
    <property type="entry name" value="Dockerin_1_rpt"/>
</dbReference>
<dbReference type="CDD" id="cd00063">
    <property type="entry name" value="FN3"/>
    <property type="match status" value="2"/>
</dbReference>
<dbReference type="Gene3D" id="2.60.120.260">
    <property type="entry name" value="Galactose-binding domain-like"/>
    <property type="match status" value="1"/>
</dbReference>
<feature type="domain" description="Fibronectin type-III" evidence="7">
    <location>
        <begin position="513"/>
        <end position="604"/>
    </location>
</feature>
<gene>
    <name evidence="9" type="ORF">H7313_07675</name>
</gene>
<dbReference type="GO" id="GO:0030246">
    <property type="term" value="F:carbohydrate binding"/>
    <property type="evidence" value="ECO:0007669"/>
    <property type="project" value="InterPro"/>
</dbReference>
<feature type="region of interest" description="Disordered" evidence="4">
    <location>
        <begin position="25"/>
        <end position="81"/>
    </location>
</feature>
<dbReference type="GO" id="GO:0000272">
    <property type="term" value="P:polysaccharide catabolic process"/>
    <property type="evidence" value="ECO:0007669"/>
    <property type="project" value="InterPro"/>
</dbReference>
<dbReference type="PROSITE" id="PS51723">
    <property type="entry name" value="PEPTIDASE_M60"/>
    <property type="match status" value="1"/>
</dbReference>
<dbReference type="PROSITE" id="PS50022">
    <property type="entry name" value="FA58C_3"/>
    <property type="match status" value="1"/>
</dbReference>
<dbReference type="InterPro" id="IPR013784">
    <property type="entry name" value="Carb-bd-like_fold"/>
</dbReference>
<dbReference type="RefSeq" id="WP_185905089.1">
    <property type="nucleotide sequence ID" value="NZ_JACMSE010000004.1"/>
</dbReference>
<evidence type="ECO:0000259" key="8">
    <source>
        <dbReference type="PROSITE" id="PS51723"/>
    </source>
</evidence>
<dbReference type="InterPro" id="IPR018247">
    <property type="entry name" value="EF_Hand_1_Ca_BS"/>
</dbReference>
<organism evidence="9 10">
    <name type="scientific">Gordonibacter massiliensis</name>
    <name type="common">ex Traore et al. 2017</name>
    <dbReference type="NCBI Taxonomy" id="1841863"/>
    <lineage>
        <taxon>Bacteria</taxon>
        <taxon>Bacillati</taxon>
        <taxon>Actinomycetota</taxon>
        <taxon>Coriobacteriia</taxon>
        <taxon>Eggerthellales</taxon>
        <taxon>Eggerthellaceae</taxon>
        <taxon>Gordonibacter</taxon>
    </lineage>
</organism>
<dbReference type="InterPro" id="IPR036439">
    <property type="entry name" value="Dockerin_dom_sf"/>
</dbReference>
<evidence type="ECO:0000313" key="10">
    <source>
        <dbReference type="Proteomes" id="UP000587396"/>
    </source>
</evidence>
<name>A0A842JHF9_9ACTN</name>
<dbReference type="PANTHER" id="PTHR24099">
    <property type="entry name" value="E3 UBIQUITIN-PROTEIN LIGASE TRIM36-RELATED"/>
    <property type="match status" value="1"/>
</dbReference>
<keyword evidence="3" id="KW-0378">Hydrolase</keyword>
<dbReference type="InterPro" id="IPR013783">
    <property type="entry name" value="Ig-like_fold"/>
</dbReference>
<protein>
    <recommendedName>
        <fullName evidence="2">alpha-amylase</fullName>
        <ecNumber evidence="2">3.2.1.1</ecNumber>
    </recommendedName>
</protein>
<feature type="chain" id="PRO_5032486511" description="alpha-amylase" evidence="5">
    <location>
        <begin position="28"/>
        <end position="1770"/>
    </location>
</feature>
<keyword evidence="5" id="KW-0732">Signal</keyword>
<evidence type="ECO:0000256" key="2">
    <source>
        <dbReference type="ARBA" id="ARBA00012595"/>
    </source>
</evidence>
<dbReference type="GO" id="GO:0004556">
    <property type="term" value="F:alpha-amylase activity"/>
    <property type="evidence" value="ECO:0007669"/>
    <property type="project" value="UniProtKB-EC"/>
</dbReference>
<dbReference type="SUPFAM" id="SSF49452">
    <property type="entry name" value="Starch-binding domain-like"/>
    <property type="match status" value="1"/>
</dbReference>
<feature type="domain" description="Fibronectin type-III" evidence="7">
    <location>
        <begin position="423"/>
        <end position="511"/>
    </location>
</feature>
<dbReference type="SUPFAM" id="SSF49785">
    <property type="entry name" value="Galactose-binding domain-like"/>
    <property type="match status" value="1"/>
</dbReference>
<dbReference type="InterPro" id="IPR031161">
    <property type="entry name" value="Peptidase_M60_dom"/>
</dbReference>
<dbReference type="SMART" id="SM01276">
    <property type="entry name" value="M60-like"/>
    <property type="match status" value="1"/>
</dbReference>
<comment type="catalytic activity">
    <reaction evidence="1">
        <text>Endohydrolysis of (1-&gt;4)-alpha-D-glucosidic linkages in polysaccharides containing three or more (1-&gt;4)-alpha-linked D-glucose units.</text>
        <dbReference type="EC" id="3.2.1.1"/>
    </reaction>
</comment>
<feature type="domain" description="F5/8 type C" evidence="6">
    <location>
        <begin position="1452"/>
        <end position="1606"/>
    </location>
</feature>
<dbReference type="InterPro" id="IPR042279">
    <property type="entry name" value="Pep_M60_3"/>
</dbReference>
<dbReference type="Pfam" id="PF00754">
    <property type="entry name" value="F5_F8_type_C"/>
    <property type="match status" value="1"/>
</dbReference>
<keyword evidence="3" id="KW-0326">Glycosidase</keyword>
<dbReference type="EC" id="3.2.1.1" evidence="2"/>
<dbReference type="Pfam" id="PF00404">
    <property type="entry name" value="Dockerin_1"/>
    <property type="match status" value="1"/>
</dbReference>
<dbReference type="SMART" id="SM00060">
    <property type="entry name" value="FN3"/>
    <property type="match status" value="2"/>
</dbReference>
<dbReference type="InterPro" id="IPR000421">
    <property type="entry name" value="FA58C"/>
</dbReference>
<evidence type="ECO:0000256" key="1">
    <source>
        <dbReference type="ARBA" id="ARBA00000548"/>
    </source>
</evidence>
<dbReference type="PANTHER" id="PTHR24099:SF11">
    <property type="entry name" value="FIBRONECTIN TYPE III DOMAIN-CONTAINING 3BA-RELATED"/>
    <property type="match status" value="1"/>
</dbReference>
<feature type="signal peptide" evidence="5">
    <location>
        <begin position="1"/>
        <end position="27"/>
    </location>
</feature>
<dbReference type="Gene3D" id="1.10.390.30">
    <property type="entry name" value="Peptidase M60, enhancin-like domain 3"/>
    <property type="match status" value="1"/>
</dbReference>
<dbReference type="SUPFAM" id="SSF49265">
    <property type="entry name" value="Fibronectin type III"/>
    <property type="match status" value="1"/>
</dbReference>
<dbReference type="Pfam" id="PF13402">
    <property type="entry name" value="Peptidase_M60"/>
    <property type="match status" value="1"/>
</dbReference>
<dbReference type="InterPro" id="IPR050617">
    <property type="entry name" value="E3_ligase_FN3/SPRY"/>
</dbReference>
<accession>A0A842JHF9</accession>
<dbReference type="Gene3D" id="3.40.390.80">
    <property type="entry name" value="Peptidase M60, enhancin-like domain 2"/>
    <property type="match status" value="1"/>
</dbReference>
<evidence type="ECO:0000259" key="6">
    <source>
        <dbReference type="PROSITE" id="PS50022"/>
    </source>
</evidence>